<dbReference type="AlphaFoldDB" id="A0A2T4J7W4"/>
<comment type="caution">
    <text evidence="2">The sequence shown here is derived from an EMBL/GenBank/DDBJ whole genome shotgun (WGS) entry which is preliminary data.</text>
</comment>
<dbReference type="EMBL" id="PZKE01000010">
    <property type="protein sequence ID" value="PTE13989.1"/>
    <property type="molecule type" value="Genomic_DNA"/>
</dbReference>
<evidence type="ECO:0008006" key="4">
    <source>
        <dbReference type="Google" id="ProtNLM"/>
    </source>
</evidence>
<evidence type="ECO:0000313" key="3">
    <source>
        <dbReference type="Proteomes" id="UP000241362"/>
    </source>
</evidence>
<evidence type="ECO:0000313" key="2">
    <source>
        <dbReference type="EMBL" id="PTE13989.1"/>
    </source>
</evidence>
<dbReference type="Pfam" id="PF09898">
    <property type="entry name" value="DUF2125"/>
    <property type="match status" value="1"/>
</dbReference>
<reference evidence="2 3" key="1">
    <citation type="submission" date="2018-03" db="EMBL/GenBank/DDBJ databases">
        <title>Rhodobacter blasticus.</title>
        <authorList>
            <person name="Meyer T.E."/>
            <person name="Miller S."/>
            <person name="Lodha T."/>
            <person name="Gandham S."/>
            <person name="Chintalapati S."/>
            <person name="Chintalapati V.R."/>
        </authorList>
    </citation>
    <scope>NUCLEOTIDE SEQUENCE [LARGE SCALE GENOMIC DNA]</scope>
    <source>
        <strain evidence="2 3">DSM 2131</strain>
    </source>
</reference>
<dbReference type="Proteomes" id="UP000241362">
    <property type="component" value="Unassembled WGS sequence"/>
</dbReference>
<evidence type="ECO:0000256" key="1">
    <source>
        <dbReference type="SAM" id="SignalP"/>
    </source>
</evidence>
<dbReference type="RefSeq" id="WP_107673733.1">
    <property type="nucleotide sequence ID" value="NZ_PZKE01000010.1"/>
</dbReference>
<dbReference type="InterPro" id="IPR018666">
    <property type="entry name" value="DUF2125"/>
</dbReference>
<accession>A0A2T4J7W4</accession>
<proteinExistence type="predicted"/>
<keyword evidence="3" id="KW-1185">Reference proteome</keyword>
<organism evidence="2 3">
    <name type="scientific">Fuscovulum blasticum DSM 2131</name>
    <dbReference type="NCBI Taxonomy" id="1188250"/>
    <lineage>
        <taxon>Bacteria</taxon>
        <taxon>Pseudomonadati</taxon>
        <taxon>Pseudomonadota</taxon>
        <taxon>Alphaproteobacteria</taxon>
        <taxon>Rhodobacterales</taxon>
        <taxon>Paracoccaceae</taxon>
        <taxon>Pseudogemmobacter</taxon>
    </lineage>
</organism>
<feature type="chain" id="PRO_5015749347" description="DUF2125 domain-containing protein" evidence="1">
    <location>
        <begin position="24"/>
        <end position="499"/>
    </location>
</feature>
<keyword evidence="1" id="KW-0732">Signal</keyword>
<name>A0A2T4J7W4_FUSBL</name>
<protein>
    <recommendedName>
        <fullName evidence="4">DUF2125 domain-containing protein</fullName>
    </recommendedName>
</protein>
<sequence>MFHYKALAASSALVFLMGGTAHAALTADQVWQSWKDAAKLAGLEITSATEANSGGVLTLNGVTIAPPGKTDGLKVSDITLTEESDGSVTIRPGATIGADGGEAGRLAITHEGLELKAREGDAGALVYDYSADKLSAIVASVTDGISFTEEPAKKVTNDVVVNFDDLKGTYTDAPGTNRTFSMDIAASKLAYEVKTDDPNMQMKNAGTSTTDDVAMSFKLALPSTLPLAEINSPAGFGKALEEGMAASFTTKQGATTGTISQEDQMFPYQGTIASAGGEGAFSIDKSVVSVQSQGGGLVVDITSPSVPAPIKVSVESMVMNLLSPMKAVDAAADYGVTLKLGQLTLNDELWGLVDAGGALKREPFDLVIDVNGKTKIDWPAIIAADETGSQPPVPAPETLNITEIALKVAGAAANATGAFTFDNSMGAPMPLGTADVSVTGANALIDGLIKTGLVKEEDAMGVRMMMGAFMTPGSEPDSLTSKIEAKEGFQIFVNGQRIQ</sequence>
<feature type="signal peptide" evidence="1">
    <location>
        <begin position="1"/>
        <end position="23"/>
    </location>
</feature>
<gene>
    <name evidence="2" type="ORF">C5F44_11785</name>
</gene>